<dbReference type="STRING" id="742743.HMPREF9453_00015"/>
<dbReference type="GO" id="GO:0046872">
    <property type="term" value="F:metal ion binding"/>
    <property type="evidence" value="ECO:0007669"/>
    <property type="project" value="UniProtKB-KW"/>
</dbReference>
<evidence type="ECO:0000256" key="2">
    <source>
        <dbReference type="ARBA" id="ARBA00023004"/>
    </source>
</evidence>
<sequence length="319" mass="35598">MTADNLTFSLEIDFIPDIAEGRNEFKHKMKEVAEKHEGTYILDPKGRPIISGLAKDDVEDTLKDLGLLAFGSWPSCILTCTMTTPLPIRSVGMSDGWDIYTGKKTFFAFAQFPSDALSIMTKACTYYLEHENYQSMEEFIDNMGYEAFRDAVLGNTMPGASEGEAGDYYGGGFASPDVPPLKEGDFVRPENNIMQIIEVYPEMGPFLMEYGMSCVGCFVSYDENLWQAAQSHGMDVFEIIGEMNEFIADKYKKPLLTNDTPMETILTMYPQLLPVFQEEKIAMPSDMKTTIGTMCRDAGVDSAALIAKCDERLRGKDEA</sequence>
<dbReference type="PANTHER" id="PTHR39341">
    <property type="entry name" value="BSL7085 PROTEIN"/>
    <property type="match status" value="1"/>
</dbReference>
<evidence type="ECO:0000313" key="6">
    <source>
        <dbReference type="Proteomes" id="UP000003277"/>
    </source>
</evidence>
<dbReference type="PATRIC" id="fig|742743.3.peg.16"/>
<dbReference type="Proteomes" id="UP000003277">
    <property type="component" value="Unassembled WGS sequence"/>
</dbReference>
<evidence type="ECO:0000256" key="3">
    <source>
        <dbReference type="ARBA" id="ARBA00023014"/>
    </source>
</evidence>
<feature type="domain" description="DUF1858" evidence="4">
    <location>
        <begin position="190"/>
        <end position="239"/>
    </location>
</feature>
<keyword evidence="3" id="KW-0411">Iron-sulfur</keyword>
<evidence type="ECO:0000259" key="4">
    <source>
        <dbReference type="Pfam" id="PF08984"/>
    </source>
</evidence>
<gene>
    <name evidence="5" type="ORF">HMPREF9453_00015</name>
</gene>
<comment type="caution">
    <text evidence="5">The sequence shown here is derived from an EMBL/GenBank/DDBJ whole genome shotgun (WGS) entry which is preliminary data.</text>
</comment>
<dbReference type="GO" id="GO:0051536">
    <property type="term" value="F:iron-sulfur cluster binding"/>
    <property type="evidence" value="ECO:0007669"/>
    <property type="project" value="UniProtKB-KW"/>
</dbReference>
<dbReference type="SUPFAM" id="SSF140683">
    <property type="entry name" value="SP0561-like"/>
    <property type="match status" value="1"/>
</dbReference>
<dbReference type="OrthoDB" id="9800558at2"/>
<dbReference type="HOGENOM" id="CLU_838702_0_0_9"/>
<name>H1CXC7_9FIRM</name>
<dbReference type="RefSeq" id="WP_008858522.1">
    <property type="nucleotide sequence ID" value="NZ_JH591187.1"/>
</dbReference>
<dbReference type="Pfam" id="PF08984">
    <property type="entry name" value="DUF1858"/>
    <property type="match status" value="1"/>
</dbReference>
<dbReference type="InterPro" id="IPR023883">
    <property type="entry name" value="CHP03980_redox-disulphide"/>
</dbReference>
<reference evidence="5 6" key="1">
    <citation type="submission" date="2011-11" db="EMBL/GenBank/DDBJ databases">
        <title>The Genome Sequence of Dialister succinatiphilus YIT 11850.</title>
        <authorList>
            <consortium name="The Broad Institute Genome Sequencing Platform"/>
            <person name="Earl A."/>
            <person name="Ward D."/>
            <person name="Feldgarden M."/>
            <person name="Gevers D."/>
            <person name="Morotomi M."/>
            <person name="Young S.K."/>
            <person name="Zeng Q."/>
            <person name="Gargeya S."/>
            <person name="Fitzgerald M."/>
            <person name="Haas B."/>
            <person name="Abouelleil A."/>
            <person name="Alvarado L."/>
            <person name="Arachchi H.M."/>
            <person name="Berlin A."/>
            <person name="Brown A."/>
            <person name="Chapman S.B."/>
            <person name="Dunbar C."/>
            <person name="Gearin G."/>
            <person name="Goldberg J."/>
            <person name="Griggs A."/>
            <person name="Gujja S."/>
            <person name="Heiman D."/>
            <person name="Howarth C."/>
            <person name="Lui A."/>
            <person name="MacDonald P.J.P."/>
            <person name="Montmayeur A."/>
            <person name="Murphy C."/>
            <person name="Neiman D."/>
            <person name="Pearson M."/>
            <person name="Priest M."/>
            <person name="Roberts A."/>
            <person name="Saif S."/>
            <person name="Shea T."/>
            <person name="Sisk P."/>
            <person name="Stolte C."/>
            <person name="Sykes S."/>
            <person name="Wortman J."/>
            <person name="Nusbaum C."/>
            <person name="Birren B."/>
        </authorList>
    </citation>
    <scope>NUCLEOTIDE SEQUENCE [LARGE SCALE GENOMIC DNA]</scope>
    <source>
        <strain evidence="5 6">YIT 11850</strain>
    </source>
</reference>
<dbReference type="InterPro" id="IPR015077">
    <property type="entry name" value="DUF1858"/>
</dbReference>
<organism evidence="5 6">
    <name type="scientific">Dialister succinatiphilus YIT 11850</name>
    <dbReference type="NCBI Taxonomy" id="742743"/>
    <lineage>
        <taxon>Bacteria</taxon>
        <taxon>Bacillati</taxon>
        <taxon>Bacillota</taxon>
        <taxon>Negativicutes</taxon>
        <taxon>Veillonellales</taxon>
        <taxon>Veillonellaceae</taxon>
        <taxon>Dialister</taxon>
    </lineage>
</organism>
<proteinExistence type="predicted"/>
<dbReference type="InterPro" id="IPR045854">
    <property type="entry name" value="NO2/SO3_Rdtase_4Fe4S_sf"/>
</dbReference>
<dbReference type="NCBIfam" id="TIGR03980">
    <property type="entry name" value="prismane_assoc"/>
    <property type="match status" value="1"/>
</dbReference>
<dbReference type="PANTHER" id="PTHR39341:SF1">
    <property type="entry name" value="DUF1858 DOMAIN-CONTAINING PROTEIN"/>
    <property type="match status" value="1"/>
</dbReference>
<keyword evidence="1" id="KW-0479">Metal-binding</keyword>
<dbReference type="eggNOG" id="COG1251">
    <property type="taxonomic scope" value="Bacteria"/>
</dbReference>
<protein>
    <submittedName>
        <fullName evidence="5">Hydrid cluster protein-associated redox disulfide domain protein</fullName>
    </submittedName>
</protein>
<keyword evidence="2" id="KW-0408">Iron</keyword>
<dbReference type="SUPFAM" id="SSF56014">
    <property type="entry name" value="Nitrite and sulphite reductase 4Fe-4S domain-like"/>
    <property type="match status" value="1"/>
</dbReference>
<evidence type="ECO:0000313" key="5">
    <source>
        <dbReference type="EMBL" id="EHO63958.1"/>
    </source>
</evidence>
<accession>H1CXC7</accession>
<keyword evidence="6" id="KW-1185">Reference proteome</keyword>
<dbReference type="Gene3D" id="1.10.3910.10">
    <property type="entry name" value="SP0561-like"/>
    <property type="match status" value="1"/>
</dbReference>
<dbReference type="InterPro" id="IPR038062">
    <property type="entry name" value="ScdA-like_N_sf"/>
</dbReference>
<dbReference type="EMBL" id="ADLT01000001">
    <property type="protein sequence ID" value="EHO63958.1"/>
    <property type="molecule type" value="Genomic_DNA"/>
</dbReference>
<evidence type="ECO:0000256" key="1">
    <source>
        <dbReference type="ARBA" id="ARBA00022723"/>
    </source>
</evidence>
<dbReference type="AlphaFoldDB" id="H1CXC7"/>